<dbReference type="PANTHER" id="PTHR15031">
    <property type="entry name" value="CARTILAGE INTERMEDIATE LAYER PROTEIN CLIP"/>
    <property type="match status" value="1"/>
</dbReference>
<evidence type="ECO:0000313" key="8">
    <source>
        <dbReference type="EMBL" id="PXF62376.1"/>
    </source>
</evidence>
<feature type="domain" description="Cartilage intermediate layer protein 1/2 beta-sandwich" evidence="5">
    <location>
        <begin position="1"/>
        <end position="78"/>
    </location>
</feature>
<dbReference type="InterPro" id="IPR039675">
    <property type="entry name" value="CILP1/CILP2"/>
</dbReference>
<evidence type="ECO:0000256" key="4">
    <source>
        <dbReference type="ARBA" id="ARBA00023180"/>
    </source>
</evidence>
<dbReference type="PANTHER" id="PTHR15031:SF3">
    <property type="entry name" value="CARTILAGE INTERMEDIATE LAYER PROTEIN 1"/>
    <property type="match status" value="1"/>
</dbReference>
<comment type="subcellular location">
    <subcellularLocation>
        <location evidence="1">Secreted</location>
        <location evidence="1">Extracellular space</location>
        <location evidence="1">Extracellular matrix</location>
    </subcellularLocation>
</comment>
<keyword evidence="3" id="KW-0272">Extracellular matrix</keyword>
<dbReference type="AlphaFoldDB" id="A0A318CZI3"/>
<dbReference type="InterPro" id="IPR056257">
    <property type="entry name" value="CILP-1/2_8th"/>
</dbReference>
<evidence type="ECO:0000256" key="1">
    <source>
        <dbReference type="ARBA" id="ARBA00004498"/>
    </source>
</evidence>
<evidence type="ECO:0000259" key="7">
    <source>
        <dbReference type="Pfam" id="PF23730"/>
    </source>
</evidence>
<keyword evidence="2" id="KW-0964">Secreted</keyword>
<reference evidence="8 9" key="1">
    <citation type="submission" date="2018-05" db="EMBL/GenBank/DDBJ databases">
        <title>Kangiella spongicola genome sequence.</title>
        <authorList>
            <person name="Maclea K.S."/>
            <person name="Goen A.E."/>
            <person name="Kelley C."/>
            <person name="Underriner A."/>
            <person name="Silverwood T."/>
            <person name="Trachtenberg A.M."/>
        </authorList>
    </citation>
    <scope>NUCLEOTIDE SEQUENCE [LARGE SCALE GENOMIC DNA]</scope>
    <source>
        <strain evidence="8 9">ATCC BAA-2076</strain>
    </source>
</reference>
<dbReference type="InterPro" id="IPR056256">
    <property type="entry name" value="CILP-1/2_b-sand_dom2"/>
</dbReference>
<gene>
    <name evidence="8" type="ORF">DL796_11840</name>
</gene>
<evidence type="ECO:0000259" key="5">
    <source>
        <dbReference type="Pfam" id="PF23591"/>
    </source>
</evidence>
<dbReference type="Pfam" id="PF23730">
    <property type="entry name" value="CILP_8th"/>
    <property type="match status" value="1"/>
</dbReference>
<keyword evidence="4" id="KW-0325">Glycoprotein</keyword>
<protein>
    <submittedName>
        <fullName evidence="8">Uncharacterized protein</fullName>
    </submittedName>
</protein>
<comment type="caution">
    <text evidence="8">The sequence shown here is derived from an EMBL/GenBank/DDBJ whole genome shotgun (WGS) entry which is preliminary data.</text>
</comment>
<feature type="domain" description="Cartilage intermediate layer protein 1/2 beta-sandwich" evidence="7">
    <location>
        <begin position="255"/>
        <end position="421"/>
    </location>
</feature>
<evidence type="ECO:0000313" key="9">
    <source>
        <dbReference type="Proteomes" id="UP000247689"/>
    </source>
</evidence>
<evidence type="ECO:0000256" key="3">
    <source>
        <dbReference type="ARBA" id="ARBA00022530"/>
    </source>
</evidence>
<proteinExistence type="predicted"/>
<organism evidence="8 9">
    <name type="scientific">Kangiella spongicola</name>
    <dbReference type="NCBI Taxonomy" id="796379"/>
    <lineage>
        <taxon>Bacteria</taxon>
        <taxon>Pseudomonadati</taxon>
        <taxon>Pseudomonadota</taxon>
        <taxon>Gammaproteobacteria</taxon>
        <taxon>Kangiellales</taxon>
        <taxon>Kangiellaceae</taxon>
        <taxon>Kangiella</taxon>
    </lineage>
</organism>
<dbReference type="GO" id="GO:0005615">
    <property type="term" value="C:extracellular space"/>
    <property type="evidence" value="ECO:0007669"/>
    <property type="project" value="TreeGrafter"/>
</dbReference>
<accession>A0A318CZI3</accession>
<feature type="domain" description="Cartilage intermediate layer protein 1/2 C-terminal" evidence="6">
    <location>
        <begin position="424"/>
        <end position="623"/>
    </location>
</feature>
<evidence type="ECO:0000256" key="2">
    <source>
        <dbReference type="ARBA" id="ARBA00022525"/>
    </source>
</evidence>
<dbReference type="InterPro" id="IPR056258">
    <property type="entry name" value="CILP-1/2_C"/>
</dbReference>
<dbReference type="Proteomes" id="UP000247689">
    <property type="component" value="Unassembled WGS sequence"/>
</dbReference>
<dbReference type="Pfam" id="PF23591">
    <property type="entry name" value="CILP"/>
    <property type="match status" value="1"/>
</dbReference>
<dbReference type="Pfam" id="PF23599">
    <property type="entry name" value="CILP_C"/>
    <property type="match status" value="1"/>
</dbReference>
<sequence>MAADNGEPMRFGQIFMGGKKVSMTGYKGTFSLVVPADTDRLVLTFVDRHQKFVNTTKVLPFNRKGGAVFHEIRLVRKRPAMTLDCSVSNTISLGANGNQSPMAELEIPANSFYGRNGEPYQGLVKASVTFLDPRDISLASAAQSDLSFVSEEGDVLPLRTYGMFSLDFTDEAAVNSLSAGQVRVFLDTAQVNMPVHLEQMKLWSLNRKTGFWEEEGDFAFVQSRRGKREERTFLVGNMEIRERRLFNLDVPESRRCYVKVRSFRGDRFTAGDQLEGVVVSLINLEPAPGFSSNPRAWGRFDSVTTGSNGACVPAFCDERQPHAYSAYVTATLGGEELEAVASSHALSSSIGVQQPYLQKLQYRRSDHQDPRAKRTAFSISVAKPNPNSAEEVNGPIYPYEKLRECEEAPFSAGHFRVYRVEGDRYDYNTVAFNEDDPTSWTEDYLAWWPRPLEFRACYIKLKLIGAQEITVRSRNLGGTHPRTVGQLYGLRDVRSTRDVNQPGVSAVCLEFKCSGTLYDQERVDRTLVKVIPQGHCHMESMNNMLREYLVNHLPLAVNNDTTEFTMLAPLDPLGHNYGIYTVTDQDPTTAKEIALGRCFDGSSDSVSRVMKSNVGVALTFNCEDKPVSQQNVFQSLQTFPGQPPVYNQRMGRGKRGRGHGVKQWGLRLFNKSRQPRQAPIVKAGEPAVQ</sequence>
<name>A0A318CZI3_9GAMM</name>
<keyword evidence="9" id="KW-1185">Reference proteome</keyword>
<dbReference type="EMBL" id="QICH01000022">
    <property type="protein sequence ID" value="PXF62376.1"/>
    <property type="molecule type" value="Genomic_DNA"/>
</dbReference>
<evidence type="ECO:0000259" key="6">
    <source>
        <dbReference type="Pfam" id="PF23599"/>
    </source>
</evidence>